<protein>
    <submittedName>
        <fullName evidence="2">Uncharacterized protein</fullName>
    </submittedName>
</protein>
<dbReference type="AlphaFoldDB" id="A0A0A8ZBI3"/>
<name>A0A0A8ZBI3_ARUDO</name>
<reference evidence="2" key="1">
    <citation type="submission" date="2014-09" db="EMBL/GenBank/DDBJ databases">
        <authorList>
            <person name="Magalhaes I.L.F."/>
            <person name="Oliveira U."/>
            <person name="Santos F.R."/>
            <person name="Vidigal T.H.D.A."/>
            <person name="Brescovit A.D."/>
            <person name="Santos A.J."/>
        </authorList>
    </citation>
    <scope>NUCLEOTIDE SEQUENCE</scope>
    <source>
        <tissue evidence="2">Shoot tissue taken approximately 20 cm above the soil surface</tissue>
    </source>
</reference>
<dbReference type="EMBL" id="GBRH01263815">
    <property type="protein sequence ID" value="JAD34080.1"/>
    <property type="molecule type" value="Transcribed_RNA"/>
</dbReference>
<evidence type="ECO:0000313" key="2">
    <source>
        <dbReference type="EMBL" id="JAD34080.1"/>
    </source>
</evidence>
<feature type="region of interest" description="Disordered" evidence="1">
    <location>
        <begin position="1"/>
        <end position="24"/>
    </location>
</feature>
<sequence>MRAQPGGGQTPPGELGRAAHLCRS</sequence>
<proteinExistence type="predicted"/>
<organism evidence="2">
    <name type="scientific">Arundo donax</name>
    <name type="common">Giant reed</name>
    <name type="synonym">Donax arundinaceus</name>
    <dbReference type="NCBI Taxonomy" id="35708"/>
    <lineage>
        <taxon>Eukaryota</taxon>
        <taxon>Viridiplantae</taxon>
        <taxon>Streptophyta</taxon>
        <taxon>Embryophyta</taxon>
        <taxon>Tracheophyta</taxon>
        <taxon>Spermatophyta</taxon>
        <taxon>Magnoliopsida</taxon>
        <taxon>Liliopsida</taxon>
        <taxon>Poales</taxon>
        <taxon>Poaceae</taxon>
        <taxon>PACMAD clade</taxon>
        <taxon>Arundinoideae</taxon>
        <taxon>Arundineae</taxon>
        <taxon>Arundo</taxon>
    </lineage>
</organism>
<feature type="compositionally biased region" description="Gly residues" evidence="1">
    <location>
        <begin position="1"/>
        <end position="10"/>
    </location>
</feature>
<evidence type="ECO:0000256" key="1">
    <source>
        <dbReference type="SAM" id="MobiDB-lite"/>
    </source>
</evidence>
<accession>A0A0A8ZBI3</accession>
<reference evidence="2" key="2">
    <citation type="journal article" date="2015" name="Data Brief">
        <title>Shoot transcriptome of the giant reed, Arundo donax.</title>
        <authorList>
            <person name="Barrero R.A."/>
            <person name="Guerrero F.D."/>
            <person name="Moolhuijzen P."/>
            <person name="Goolsby J.A."/>
            <person name="Tidwell J."/>
            <person name="Bellgard S.E."/>
            <person name="Bellgard M.I."/>
        </authorList>
    </citation>
    <scope>NUCLEOTIDE SEQUENCE</scope>
    <source>
        <tissue evidence="2">Shoot tissue taken approximately 20 cm above the soil surface</tissue>
    </source>
</reference>